<dbReference type="AlphaFoldDB" id="A0A1T5LKV3"/>
<gene>
    <name evidence="2" type="ORF">SAMN05660236_3348</name>
</gene>
<keyword evidence="3" id="KW-1185">Reference proteome</keyword>
<evidence type="ECO:0000313" key="2">
    <source>
        <dbReference type="EMBL" id="SKC76108.1"/>
    </source>
</evidence>
<proteinExistence type="predicted"/>
<evidence type="ECO:0000256" key="1">
    <source>
        <dbReference type="SAM" id="SignalP"/>
    </source>
</evidence>
<accession>A0A1T5LKV3</accession>
<dbReference type="RefSeq" id="WP_079687877.1">
    <property type="nucleotide sequence ID" value="NZ_FUZU01000002.1"/>
</dbReference>
<feature type="chain" id="PRO_5012233849" evidence="1">
    <location>
        <begin position="19"/>
        <end position="201"/>
    </location>
</feature>
<dbReference type="OrthoDB" id="794757at2"/>
<protein>
    <submittedName>
        <fullName evidence="2">Uncharacterized protein</fullName>
    </submittedName>
</protein>
<keyword evidence="1" id="KW-0732">Signal</keyword>
<organism evidence="2 3">
    <name type="scientific">Ohtaekwangia koreensis</name>
    <dbReference type="NCBI Taxonomy" id="688867"/>
    <lineage>
        <taxon>Bacteria</taxon>
        <taxon>Pseudomonadati</taxon>
        <taxon>Bacteroidota</taxon>
        <taxon>Cytophagia</taxon>
        <taxon>Cytophagales</taxon>
        <taxon>Fulvivirgaceae</taxon>
        <taxon>Ohtaekwangia</taxon>
    </lineage>
</organism>
<sequence>MKKVLFTFRLFATVGILACCISACEQRGKYDQGYYPVDSLVTAQIRFLTNAQASVTKFAKLGEKEETKTIHPVDSIGWIDELDIFRELRTLNKPINKGAYKVEDGLPDNKSNLKIKTIVTDKELPVRSMKIYYYGRPENIKRIEAQFNEVNSLYSSSRFLIMNFQDLNNKPVLSSYSVTGGQKMFLGDTVIFSIKGIVTLQ</sequence>
<feature type="signal peptide" evidence="1">
    <location>
        <begin position="1"/>
        <end position="18"/>
    </location>
</feature>
<evidence type="ECO:0000313" key="3">
    <source>
        <dbReference type="Proteomes" id="UP000190961"/>
    </source>
</evidence>
<dbReference type="Proteomes" id="UP000190961">
    <property type="component" value="Unassembled WGS sequence"/>
</dbReference>
<dbReference type="EMBL" id="FUZU01000002">
    <property type="protein sequence ID" value="SKC76108.1"/>
    <property type="molecule type" value="Genomic_DNA"/>
</dbReference>
<name>A0A1T5LKV3_9BACT</name>
<dbReference type="STRING" id="688867.SAMN05660236_3348"/>
<reference evidence="2 3" key="1">
    <citation type="submission" date="2017-02" db="EMBL/GenBank/DDBJ databases">
        <authorList>
            <person name="Peterson S.W."/>
        </authorList>
    </citation>
    <scope>NUCLEOTIDE SEQUENCE [LARGE SCALE GENOMIC DNA]</scope>
    <source>
        <strain evidence="2 3">DSM 25262</strain>
    </source>
</reference>